<keyword evidence="4" id="KW-0678">Repressor</keyword>
<evidence type="ECO:0000256" key="6">
    <source>
        <dbReference type="ARBA" id="ARBA00022741"/>
    </source>
</evidence>
<comment type="function">
    <text evidence="15">Member of the two-component regulatory system NtrB/NtrC, which controls expression of the nitrogen-regulated (ntr) genes in response to nitrogen limitation. Phosphorylated NtrC binds directly to DNA and stimulates the formation of open promoter-sigma54-RNA polymerase complexes.</text>
</comment>
<dbReference type="PROSITE" id="PS50110">
    <property type="entry name" value="RESPONSE_REGULATORY"/>
    <property type="match status" value="1"/>
</dbReference>
<evidence type="ECO:0000256" key="12">
    <source>
        <dbReference type="ARBA" id="ARBA00023163"/>
    </source>
</evidence>
<sequence>MASHVLIVDDDPALCGQIEGIVQTSGYRCETAASGEAALNRLSRADAPEIRVMILDLDMPGLDGMAVLERLKAVAPALPVIVQVEAGRMEDARAAMRSGAFDFMVKPADPERVQVSLGNALRHGALAREITRITRQGTDQLTFDDIVMRSPSMHRIVDLGLRAARSNIPVLLEGERGVGKEMVARAIHGGSTRRSKPFVVVRCGSFSPSEIDAVLFGSDRPGQSRTGKPESGRVQESHCGTLFLDDIGELPLDVQAKLLRVLQTGEVVSAEGRRSAKVDVRLIAATKRRLVDLVSAGHIREDLFYKINVFPIWVPPLKDRRDDVPDLAARFLAHFAAEEGKPALKIVSRAASELLMSYDWPGNVRQLQSAVFQAVALCDGPTLLPSHFPHVYAALDPSAIKAKSAGQPPVDLAALFQTGTVTPARQFDGEMAPALSEVEERTPSPRYGMAKLLDEQGEVRPFGTLEEEVIRFAVDHYRGRMSEVARRLGIGRSTLYRKMKDFGIDAVHVAAE</sequence>
<keyword evidence="8" id="KW-0902">Two-component regulatory system</keyword>
<dbReference type="InterPro" id="IPR027417">
    <property type="entry name" value="P-loop_NTPase"/>
</dbReference>
<feature type="modified residue" description="4-aspartylphosphate" evidence="16">
    <location>
        <position position="56"/>
    </location>
</feature>
<keyword evidence="10 19" id="KW-0238">DNA-binding</keyword>
<dbReference type="FunFam" id="3.40.50.300:FF:000006">
    <property type="entry name" value="DNA-binding transcriptional regulator NtrC"/>
    <property type="match status" value="1"/>
</dbReference>
<dbReference type="Proteomes" id="UP000199647">
    <property type="component" value="Unassembled WGS sequence"/>
</dbReference>
<dbReference type="GO" id="GO:0043565">
    <property type="term" value="F:sequence-specific DNA binding"/>
    <property type="evidence" value="ECO:0007669"/>
    <property type="project" value="InterPro"/>
</dbReference>
<dbReference type="AlphaFoldDB" id="A0A1H8Z2V2"/>
<dbReference type="InterPro" id="IPR002078">
    <property type="entry name" value="Sigma_54_int"/>
</dbReference>
<dbReference type="PANTHER" id="PTHR32071:SF95">
    <property type="entry name" value="DNA-BINDING TRANSCRIPTIONAL REGULATOR NTRC"/>
    <property type="match status" value="1"/>
</dbReference>
<dbReference type="Gene3D" id="3.40.50.2300">
    <property type="match status" value="1"/>
</dbReference>
<evidence type="ECO:0000256" key="10">
    <source>
        <dbReference type="ARBA" id="ARBA00023125"/>
    </source>
</evidence>
<keyword evidence="6" id="KW-0547">Nucleotide-binding</keyword>
<dbReference type="GO" id="GO:0006355">
    <property type="term" value="P:regulation of DNA-templated transcription"/>
    <property type="evidence" value="ECO:0007669"/>
    <property type="project" value="InterPro"/>
</dbReference>
<evidence type="ECO:0000256" key="11">
    <source>
        <dbReference type="ARBA" id="ARBA00023159"/>
    </source>
</evidence>
<dbReference type="STRING" id="1855383.SAMN05216548_10119"/>
<evidence type="ECO:0000313" key="20">
    <source>
        <dbReference type="Proteomes" id="UP000199647"/>
    </source>
</evidence>
<dbReference type="GO" id="GO:0005737">
    <property type="term" value="C:cytoplasm"/>
    <property type="evidence" value="ECO:0007669"/>
    <property type="project" value="UniProtKB-SubCell"/>
</dbReference>
<dbReference type="PANTHER" id="PTHR32071">
    <property type="entry name" value="TRANSCRIPTIONAL REGULATORY PROTEIN"/>
    <property type="match status" value="1"/>
</dbReference>
<dbReference type="InterPro" id="IPR011006">
    <property type="entry name" value="CheY-like_superfamily"/>
</dbReference>
<dbReference type="Pfam" id="PF25601">
    <property type="entry name" value="AAA_lid_14"/>
    <property type="match status" value="1"/>
</dbReference>
<evidence type="ECO:0000256" key="3">
    <source>
        <dbReference type="ARBA" id="ARBA00022490"/>
    </source>
</evidence>
<dbReference type="PROSITE" id="PS50045">
    <property type="entry name" value="SIGMA54_INTERACT_4"/>
    <property type="match status" value="1"/>
</dbReference>
<evidence type="ECO:0000256" key="1">
    <source>
        <dbReference type="ARBA" id="ARBA00004496"/>
    </source>
</evidence>
<protein>
    <recommendedName>
        <fullName evidence="2">DNA-binding transcriptional regulator NtrC</fullName>
    </recommendedName>
    <alternativeName>
        <fullName evidence="13">Nitrogen regulation protein NR(I)</fullName>
    </alternativeName>
    <alternativeName>
        <fullName evidence="14">Nitrogen regulator I</fullName>
    </alternativeName>
</protein>
<dbReference type="GO" id="GO:0000160">
    <property type="term" value="P:phosphorelay signal transduction system"/>
    <property type="evidence" value="ECO:0007669"/>
    <property type="project" value="UniProtKB-KW"/>
</dbReference>
<evidence type="ECO:0000256" key="8">
    <source>
        <dbReference type="ARBA" id="ARBA00023012"/>
    </source>
</evidence>
<keyword evidence="12" id="KW-0804">Transcription</keyword>
<evidence type="ECO:0000256" key="15">
    <source>
        <dbReference type="ARBA" id="ARBA00043886"/>
    </source>
</evidence>
<evidence type="ECO:0000256" key="13">
    <source>
        <dbReference type="ARBA" id="ARBA00029881"/>
    </source>
</evidence>
<name>A0A1H8Z2V2_9HYPH</name>
<dbReference type="OrthoDB" id="9804019at2"/>
<dbReference type="PRINTS" id="PR01590">
    <property type="entry name" value="HTHFIS"/>
</dbReference>
<accession>A0A1H8Z2V2</accession>
<evidence type="ECO:0000256" key="4">
    <source>
        <dbReference type="ARBA" id="ARBA00022491"/>
    </source>
</evidence>
<dbReference type="Gene3D" id="3.40.50.300">
    <property type="entry name" value="P-loop containing nucleotide triphosphate hydrolases"/>
    <property type="match status" value="1"/>
</dbReference>
<keyword evidence="5 16" id="KW-0597">Phosphoprotein</keyword>
<organism evidence="19 20">
    <name type="scientific">Faunimonas pinastri</name>
    <dbReference type="NCBI Taxonomy" id="1855383"/>
    <lineage>
        <taxon>Bacteria</taxon>
        <taxon>Pseudomonadati</taxon>
        <taxon>Pseudomonadota</taxon>
        <taxon>Alphaproteobacteria</taxon>
        <taxon>Hyphomicrobiales</taxon>
        <taxon>Afifellaceae</taxon>
        <taxon>Faunimonas</taxon>
    </lineage>
</organism>
<evidence type="ECO:0000256" key="16">
    <source>
        <dbReference type="PROSITE-ProRule" id="PRU00169"/>
    </source>
</evidence>
<dbReference type="Pfam" id="PF00072">
    <property type="entry name" value="Response_reg"/>
    <property type="match status" value="1"/>
</dbReference>
<evidence type="ECO:0000256" key="2">
    <source>
        <dbReference type="ARBA" id="ARBA00019059"/>
    </source>
</evidence>
<dbReference type="Pfam" id="PF00158">
    <property type="entry name" value="Sigma54_activat"/>
    <property type="match status" value="1"/>
</dbReference>
<dbReference type="InterPro" id="IPR002197">
    <property type="entry name" value="HTH_Fis"/>
</dbReference>
<keyword evidence="3" id="KW-0963">Cytoplasm</keyword>
<evidence type="ECO:0000256" key="7">
    <source>
        <dbReference type="ARBA" id="ARBA00022840"/>
    </source>
</evidence>
<dbReference type="Gene3D" id="1.10.8.60">
    <property type="match status" value="1"/>
</dbReference>
<dbReference type="InterPro" id="IPR058031">
    <property type="entry name" value="AAA_lid_NorR"/>
</dbReference>
<dbReference type="RefSeq" id="WP_092494564.1">
    <property type="nucleotide sequence ID" value="NZ_FOFG01000001.1"/>
</dbReference>
<dbReference type="EMBL" id="FOFG01000001">
    <property type="protein sequence ID" value="SEP58683.1"/>
    <property type="molecule type" value="Genomic_DNA"/>
</dbReference>
<evidence type="ECO:0000256" key="14">
    <source>
        <dbReference type="ARBA" id="ARBA00031910"/>
    </source>
</evidence>
<comment type="subcellular location">
    <subcellularLocation>
        <location evidence="1">Cytoplasm</location>
    </subcellularLocation>
</comment>
<dbReference type="CDD" id="cd00009">
    <property type="entry name" value="AAA"/>
    <property type="match status" value="1"/>
</dbReference>
<reference evidence="19 20" key="1">
    <citation type="submission" date="2016-10" db="EMBL/GenBank/DDBJ databases">
        <authorList>
            <person name="de Groot N.N."/>
        </authorList>
    </citation>
    <scope>NUCLEOTIDE SEQUENCE [LARGE SCALE GENOMIC DNA]</scope>
    <source>
        <strain evidence="19 20">A52C2</strain>
    </source>
</reference>
<evidence type="ECO:0000259" key="17">
    <source>
        <dbReference type="PROSITE" id="PS50045"/>
    </source>
</evidence>
<evidence type="ECO:0000256" key="9">
    <source>
        <dbReference type="ARBA" id="ARBA00023015"/>
    </source>
</evidence>
<feature type="domain" description="Sigma-54 factor interaction" evidence="17">
    <location>
        <begin position="146"/>
        <end position="376"/>
    </location>
</feature>
<dbReference type="Pfam" id="PF02954">
    <property type="entry name" value="HTH_8"/>
    <property type="match status" value="1"/>
</dbReference>
<proteinExistence type="predicted"/>
<keyword evidence="7" id="KW-0067">ATP-binding</keyword>
<keyword evidence="20" id="KW-1185">Reference proteome</keyword>
<evidence type="ECO:0000313" key="19">
    <source>
        <dbReference type="EMBL" id="SEP58683.1"/>
    </source>
</evidence>
<dbReference type="InterPro" id="IPR001789">
    <property type="entry name" value="Sig_transdc_resp-reg_receiver"/>
</dbReference>
<evidence type="ECO:0000259" key="18">
    <source>
        <dbReference type="PROSITE" id="PS50110"/>
    </source>
</evidence>
<feature type="domain" description="Response regulatory" evidence="18">
    <location>
        <begin position="4"/>
        <end position="121"/>
    </location>
</feature>
<dbReference type="SUPFAM" id="SSF46689">
    <property type="entry name" value="Homeodomain-like"/>
    <property type="match status" value="1"/>
</dbReference>
<dbReference type="InterPro" id="IPR009057">
    <property type="entry name" value="Homeodomain-like_sf"/>
</dbReference>
<evidence type="ECO:0000256" key="5">
    <source>
        <dbReference type="ARBA" id="ARBA00022553"/>
    </source>
</evidence>
<dbReference type="SUPFAM" id="SSF52172">
    <property type="entry name" value="CheY-like"/>
    <property type="match status" value="1"/>
</dbReference>
<dbReference type="SUPFAM" id="SSF52540">
    <property type="entry name" value="P-loop containing nucleoside triphosphate hydrolases"/>
    <property type="match status" value="1"/>
</dbReference>
<keyword evidence="11" id="KW-0010">Activator</keyword>
<gene>
    <name evidence="19" type="ORF">SAMN05216548_10119</name>
</gene>
<dbReference type="GO" id="GO:0005524">
    <property type="term" value="F:ATP binding"/>
    <property type="evidence" value="ECO:0007669"/>
    <property type="project" value="UniProtKB-KW"/>
</dbReference>
<keyword evidence="9" id="KW-0805">Transcription regulation</keyword>
<dbReference type="Gene3D" id="1.10.10.60">
    <property type="entry name" value="Homeodomain-like"/>
    <property type="match status" value="1"/>
</dbReference>
<dbReference type="SMART" id="SM00448">
    <property type="entry name" value="REC"/>
    <property type="match status" value="1"/>
</dbReference>